<name>A0A1J5TF25_9ZZZZ</name>
<organism evidence="1">
    <name type="scientific">mine drainage metagenome</name>
    <dbReference type="NCBI Taxonomy" id="410659"/>
    <lineage>
        <taxon>unclassified sequences</taxon>
        <taxon>metagenomes</taxon>
        <taxon>ecological metagenomes</taxon>
    </lineage>
</organism>
<accession>A0A1J5TF25</accession>
<evidence type="ECO:0008006" key="2">
    <source>
        <dbReference type="Google" id="ProtNLM"/>
    </source>
</evidence>
<evidence type="ECO:0000313" key="1">
    <source>
        <dbReference type="EMBL" id="OIR14933.1"/>
    </source>
</evidence>
<sequence>MNPQKKKTLMNAFKKATVLPSRQLEDLGLFRTDLQSAVIDGLIERVAPGVYRRADADVTEHHSFVEAAERIPSGVICLLSALRFHELTTQAPHQIWIAVPRGNWIPKGPGIRVLQFAAGSMRTGIEEHEIEGRVVRITSVPRTVTDCFKFRSKVGLDVAIEALREARRARRCSVDEVMAQARVCRVANVIRPYLEALS</sequence>
<comment type="caution">
    <text evidence="1">The sequence shown here is derived from an EMBL/GenBank/DDBJ whole genome shotgun (WGS) entry which is preliminary data.</text>
</comment>
<protein>
    <recommendedName>
        <fullName evidence="2">Transcriptional regulator</fullName>
    </recommendedName>
</protein>
<reference evidence="1" key="1">
    <citation type="submission" date="2016-10" db="EMBL/GenBank/DDBJ databases">
        <title>Sequence of Gallionella enrichment culture.</title>
        <authorList>
            <person name="Poehlein A."/>
            <person name="Muehling M."/>
            <person name="Daniel R."/>
        </authorList>
    </citation>
    <scope>NUCLEOTIDE SEQUENCE</scope>
</reference>
<gene>
    <name evidence="1" type="ORF">GALL_40490</name>
</gene>
<proteinExistence type="predicted"/>
<dbReference type="AlphaFoldDB" id="A0A1J5TF25"/>
<dbReference type="EMBL" id="MLJW01000010">
    <property type="protein sequence ID" value="OIR14933.1"/>
    <property type="molecule type" value="Genomic_DNA"/>
</dbReference>